<evidence type="ECO:0000313" key="2">
    <source>
        <dbReference type="EMBL" id="API85929.1"/>
    </source>
</evidence>
<sequence>MTSIIKNKNKLKALRYILLFIIFSIIIGHFLAAIALALYAIQQYLLRKLKPKRPKLWESISSIIIVLVAIVLPVIYKAGYTTYHCDNVKDTLSEIFNRVNNNSLVGDSISFSNIEQIDFSNNTRTCQAKIFINKKPIGNTKYIIENKGFNRNLVRITSFTPSSD</sequence>
<dbReference type="AlphaFoldDB" id="A0A1L4BQ16"/>
<proteinExistence type="predicted"/>
<dbReference type="KEGG" id="frx:F7310_00530"/>
<keyword evidence="3" id="KW-1185">Reference proteome</keyword>
<feature type="transmembrane region" description="Helical" evidence="1">
    <location>
        <begin position="56"/>
        <end position="76"/>
    </location>
</feature>
<accession>A0A1L4BQ16</accession>
<evidence type="ECO:0000313" key="3">
    <source>
        <dbReference type="Proteomes" id="UP000184222"/>
    </source>
</evidence>
<evidence type="ECO:0000256" key="1">
    <source>
        <dbReference type="SAM" id="Phobius"/>
    </source>
</evidence>
<dbReference type="EMBL" id="CP016796">
    <property type="protein sequence ID" value="API85929.1"/>
    <property type="molecule type" value="Genomic_DNA"/>
</dbReference>
<dbReference type="Proteomes" id="UP000184222">
    <property type="component" value="Chromosome"/>
</dbReference>
<keyword evidence="1" id="KW-1133">Transmembrane helix</keyword>
<feature type="transmembrane region" description="Helical" evidence="1">
    <location>
        <begin position="16"/>
        <end position="41"/>
    </location>
</feature>
<reference evidence="2 3" key="1">
    <citation type="journal article" date="2016" name="Appl. Environ. Microbiol.">
        <title>Whole genome relationships among Francisella bacteria of diverse origin define new species and provide specific regions for detection.</title>
        <authorList>
            <person name="Challacombe J.F."/>
            <person name="Petersen J.M."/>
            <person name="Gallegos-Graves V."/>
            <person name="Hodge D."/>
            <person name="Pillai S."/>
            <person name="Kuske C.R."/>
        </authorList>
    </citation>
    <scope>NUCLEOTIDE SEQUENCE [LARGE SCALE GENOMIC DNA]</scope>
    <source>
        <strain evidence="3">TX07-7310</strain>
    </source>
</reference>
<keyword evidence="1" id="KW-0472">Membrane</keyword>
<name>A0A1L4BQ16_9GAMM</name>
<organism evidence="2 3">
    <name type="scientific">Francisella uliginis</name>
    <dbReference type="NCBI Taxonomy" id="573570"/>
    <lineage>
        <taxon>Bacteria</taxon>
        <taxon>Pseudomonadati</taxon>
        <taxon>Pseudomonadota</taxon>
        <taxon>Gammaproteobacteria</taxon>
        <taxon>Thiotrichales</taxon>
        <taxon>Francisellaceae</taxon>
        <taxon>Francisella</taxon>
    </lineage>
</organism>
<keyword evidence="1" id="KW-0812">Transmembrane</keyword>
<protein>
    <submittedName>
        <fullName evidence="2">Uncharacterized protein</fullName>
    </submittedName>
</protein>
<dbReference type="RefSeq" id="WP_072711131.1">
    <property type="nucleotide sequence ID" value="NZ_CP016796.1"/>
</dbReference>
<gene>
    <name evidence="2" type="ORF">F7310_00530</name>
</gene>